<dbReference type="GO" id="GO:0006364">
    <property type="term" value="P:rRNA processing"/>
    <property type="evidence" value="ECO:0007669"/>
    <property type="project" value="UniProtKB-UniRule"/>
</dbReference>
<dbReference type="PANTHER" id="PTHR12838:SF0">
    <property type="entry name" value="U3 SMALL NUCLEOLAR RNA-ASSOCIATED PROTEIN 11-RELATED"/>
    <property type="match status" value="1"/>
</dbReference>
<protein>
    <recommendedName>
        <fullName evidence="6">U3 small nucleolar RNA-associated protein 11</fullName>
        <shortName evidence="6">U3 snoRNA-associated protein 11</shortName>
    </recommendedName>
</protein>
<reference evidence="8 9" key="1">
    <citation type="submission" date="2024-02" db="EMBL/GenBank/DDBJ databases">
        <title>De novo assembly and annotation of 12 fungi associated with fruit tree decline syndrome in Ontario, Canada.</title>
        <authorList>
            <person name="Sulman M."/>
            <person name="Ellouze W."/>
            <person name="Ilyukhin E."/>
        </authorList>
    </citation>
    <scope>NUCLEOTIDE SEQUENCE [LARGE SCALE GENOMIC DNA]</scope>
    <source>
        <strain evidence="8 9">M11/M66-122</strain>
    </source>
</reference>
<evidence type="ECO:0000313" key="9">
    <source>
        <dbReference type="Proteomes" id="UP001320420"/>
    </source>
</evidence>
<proteinExistence type="inferred from homology"/>
<keyword evidence="9" id="KW-1185">Reference proteome</keyword>
<feature type="compositionally biased region" description="Acidic residues" evidence="7">
    <location>
        <begin position="205"/>
        <end position="220"/>
    </location>
</feature>
<evidence type="ECO:0000256" key="5">
    <source>
        <dbReference type="ARBA" id="ARBA00023242"/>
    </source>
</evidence>
<dbReference type="PIRSF" id="PIRSF015952">
    <property type="entry name" value="U3snoRNP11"/>
    <property type="match status" value="1"/>
</dbReference>
<evidence type="ECO:0000256" key="1">
    <source>
        <dbReference type="ARBA" id="ARBA00004099"/>
    </source>
</evidence>
<name>A0AAN9YS35_9PEZI</name>
<dbReference type="Proteomes" id="UP001320420">
    <property type="component" value="Unassembled WGS sequence"/>
</dbReference>
<comment type="caution">
    <text evidence="8">The sequence shown here is derived from an EMBL/GenBank/DDBJ whole genome shotgun (WGS) entry which is preliminary data.</text>
</comment>
<feature type="region of interest" description="Disordered" evidence="7">
    <location>
        <begin position="1"/>
        <end position="53"/>
    </location>
</feature>
<dbReference type="PANTHER" id="PTHR12838">
    <property type="entry name" value="U3 SMALL NUCLEOLAR RNA-ASSOCIATED PROTEIN 11"/>
    <property type="match status" value="1"/>
</dbReference>
<evidence type="ECO:0000313" key="8">
    <source>
        <dbReference type="EMBL" id="KAK7756888.1"/>
    </source>
</evidence>
<feature type="compositionally biased region" description="Basic and acidic residues" evidence="7">
    <location>
        <begin position="221"/>
        <end position="233"/>
    </location>
</feature>
<feature type="compositionally biased region" description="Acidic residues" evidence="7">
    <location>
        <begin position="146"/>
        <end position="159"/>
    </location>
</feature>
<dbReference type="GO" id="GO:0032040">
    <property type="term" value="C:small-subunit processome"/>
    <property type="evidence" value="ECO:0007669"/>
    <property type="project" value="UniProtKB-UniRule"/>
</dbReference>
<feature type="region of interest" description="Disordered" evidence="7">
    <location>
        <begin position="146"/>
        <end position="233"/>
    </location>
</feature>
<evidence type="ECO:0000256" key="2">
    <source>
        <dbReference type="ARBA" id="ARBA00004604"/>
    </source>
</evidence>
<feature type="compositionally biased region" description="Basic and acidic residues" evidence="7">
    <location>
        <begin position="15"/>
        <end position="39"/>
    </location>
</feature>
<dbReference type="AlphaFoldDB" id="A0AAN9YS35"/>
<evidence type="ECO:0000256" key="6">
    <source>
        <dbReference type="PIRNR" id="PIRNR015952"/>
    </source>
</evidence>
<keyword evidence="5 6" id="KW-0539">Nucleus</keyword>
<dbReference type="InterPro" id="IPR007144">
    <property type="entry name" value="SSU_processome_Utp11"/>
</dbReference>
<sequence>MSSMRNAHQRRNHKERAQPAERSRLGLLEKHKDYTLRSKDHNKKKAQLKALKQKAADRNEDEFYFGMLSRSGPSTFASKGKRWTGTVDGDRGNRAMDVETVRLLKTQDMGYLRTQRTLALKEAKALEERVLGLSGTLNPATAVDADADWDEDDDDDDMMMDGVDGIAPPKNKQATAPKPKKIVFADGASEREEMIGLETGKGANDSDDSDDNDISDEDDEKKDPEKLRADQRRRLLEKLQRRLQNARKKLRVLSRAENQLELQRAGMAKTRTVGGIRKSGQKIKVRERKR</sequence>
<comment type="subcellular location">
    <subcellularLocation>
        <location evidence="2 6">Nucleus</location>
        <location evidence="2 6">Nucleolus</location>
    </subcellularLocation>
</comment>
<dbReference type="Pfam" id="PF03998">
    <property type="entry name" value="Utp11"/>
    <property type="match status" value="1"/>
</dbReference>
<evidence type="ECO:0000256" key="3">
    <source>
        <dbReference type="ARBA" id="ARBA00008105"/>
    </source>
</evidence>
<keyword evidence="4 6" id="KW-0698">rRNA processing</keyword>
<accession>A0AAN9YS35</accession>
<dbReference type="EMBL" id="JAKJXP020000004">
    <property type="protein sequence ID" value="KAK7756888.1"/>
    <property type="molecule type" value="Genomic_DNA"/>
</dbReference>
<comment type="similarity">
    <text evidence="3 6">Belongs to the UTP11 family.</text>
</comment>
<feature type="region of interest" description="Disordered" evidence="7">
    <location>
        <begin position="268"/>
        <end position="290"/>
    </location>
</feature>
<organism evidence="8 9">
    <name type="scientific">Diatrype stigma</name>
    <dbReference type="NCBI Taxonomy" id="117547"/>
    <lineage>
        <taxon>Eukaryota</taxon>
        <taxon>Fungi</taxon>
        <taxon>Dikarya</taxon>
        <taxon>Ascomycota</taxon>
        <taxon>Pezizomycotina</taxon>
        <taxon>Sordariomycetes</taxon>
        <taxon>Xylariomycetidae</taxon>
        <taxon>Xylariales</taxon>
        <taxon>Diatrypaceae</taxon>
        <taxon>Diatrype</taxon>
    </lineage>
</organism>
<feature type="compositionally biased region" description="Basic residues" evidence="7">
    <location>
        <begin position="279"/>
        <end position="290"/>
    </location>
</feature>
<comment type="function">
    <text evidence="1 6">Involved in nucleolar processing of pre-18S ribosomal RNA.</text>
</comment>
<evidence type="ECO:0000256" key="7">
    <source>
        <dbReference type="SAM" id="MobiDB-lite"/>
    </source>
</evidence>
<gene>
    <name evidence="8" type="ORF">SLS62_000904</name>
</gene>
<evidence type="ECO:0000256" key="4">
    <source>
        <dbReference type="ARBA" id="ARBA00022552"/>
    </source>
</evidence>
<comment type="subunit">
    <text evidence="6">Component of the ribosomal small subunit (SSU) processome.</text>
</comment>